<accession>A0A1H6IKG1</accession>
<organism evidence="3 4">
    <name type="scientific">Halopenitus malekzadehii</name>
    <dbReference type="NCBI Taxonomy" id="1267564"/>
    <lineage>
        <taxon>Archaea</taxon>
        <taxon>Methanobacteriati</taxon>
        <taxon>Methanobacteriota</taxon>
        <taxon>Stenosarchaea group</taxon>
        <taxon>Halobacteria</taxon>
        <taxon>Halobacteriales</taxon>
        <taxon>Haloferacaceae</taxon>
        <taxon>Halopenitus</taxon>
    </lineage>
</organism>
<evidence type="ECO:0000313" key="3">
    <source>
        <dbReference type="EMBL" id="SEH49971.1"/>
    </source>
</evidence>
<evidence type="ECO:0000256" key="1">
    <source>
        <dbReference type="ARBA" id="ARBA00008791"/>
    </source>
</evidence>
<name>A0A1H6IKG1_9EURY</name>
<evidence type="ECO:0000259" key="2">
    <source>
        <dbReference type="Pfam" id="PF00582"/>
    </source>
</evidence>
<dbReference type="Proteomes" id="UP000199215">
    <property type="component" value="Unassembled WGS sequence"/>
</dbReference>
<dbReference type="InterPro" id="IPR014729">
    <property type="entry name" value="Rossmann-like_a/b/a_fold"/>
</dbReference>
<protein>
    <submittedName>
        <fullName evidence="3">Nucleotide-binding universal stress protein, UspA family</fullName>
    </submittedName>
</protein>
<evidence type="ECO:0000313" key="4">
    <source>
        <dbReference type="Proteomes" id="UP000199215"/>
    </source>
</evidence>
<dbReference type="OrthoDB" id="307404at2157"/>
<reference evidence="3 4" key="1">
    <citation type="submission" date="2016-10" db="EMBL/GenBank/DDBJ databases">
        <authorList>
            <person name="de Groot N.N."/>
        </authorList>
    </citation>
    <scope>NUCLEOTIDE SEQUENCE [LARGE SCALE GENOMIC DNA]</scope>
    <source>
        <strain evidence="3 4">IBRC-M10418</strain>
    </source>
</reference>
<dbReference type="SUPFAM" id="SSF52402">
    <property type="entry name" value="Adenine nucleotide alpha hydrolases-like"/>
    <property type="match status" value="1"/>
</dbReference>
<dbReference type="STRING" id="1267564.SAMN05192561_103153"/>
<dbReference type="EMBL" id="FNWU01000003">
    <property type="protein sequence ID" value="SEH49971.1"/>
    <property type="molecule type" value="Genomic_DNA"/>
</dbReference>
<dbReference type="PANTHER" id="PTHR46268:SF6">
    <property type="entry name" value="UNIVERSAL STRESS PROTEIN UP12"/>
    <property type="match status" value="1"/>
</dbReference>
<gene>
    <name evidence="3" type="ORF">SAMN05192561_103153</name>
</gene>
<dbReference type="InterPro" id="IPR006016">
    <property type="entry name" value="UspA"/>
</dbReference>
<keyword evidence="4" id="KW-1185">Reference proteome</keyword>
<dbReference type="RefSeq" id="WP_092816721.1">
    <property type="nucleotide sequence ID" value="NZ_FNWU01000003.1"/>
</dbReference>
<sequence length="131" mass="13699">MVIVAAVDDTTDVDSVSEGRTLAGAFNEELHVVHVRDREEVEAASGGTETVLEGAESDAADIASEVTDDFVPVGRIGDPAQELVSYTNSIDARYLVVGGRKQTPIGKALFGSVTQSVLLSTEIPVVTVPAE</sequence>
<dbReference type="AlphaFoldDB" id="A0A1H6IKG1"/>
<feature type="domain" description="UspA" evidence="2">
    <location>
        <begin position="3"/>
        <end position="129"/>
    </location>
</feature>
<comment type="similarity">
    <text evidence="1">Belongs to the universal stress protein A family.</text>
</comment>
<dbReference type="Pfam" id="PF00582">
    <property type="entry name" value="Usp"/>
    <property type="match status" value="1"/>
</dbReference>
<dbReference type="Gene3D" id="3.40.50.620">
    <property type="entry name" value="HUPs"/>
    <property type="match status" value="1"/>
</dbReference>
<dbReference type="PANTHER" id="PTHR46268">
    <property type="entry name" value="STRESS RESPONSE PROTEIN NHAX"/>
    <property type="match status" value="1"/>
</dbReference>
<dbReference type="CDD" id="cd00293">
    <property type="entry name" value="USP-like"/>
    <property type="match status" value="1"/>
</dbReference>
<proteinExistence type="inferred from homology"/>